<reference evidence="1 2" key="1">
    <citation type="submission" date="2009-02" db="EMBL/GenBank/DDBJ databases">
        <authorList>
            <person name="Fulton L."/>
            <person name="Clifton S."/>
            <person name="Fulton B."/>
            <person name="Xu J."/>
            <person name="Minx P."/>
            <person name="Pepin K.H."/>
            <person name="Johnson M."/>
            <person name="Bhonagiri V."/>
            <person name="Nash W.E."/>
            <person name="Mardis E.R."/>
            <person name="Wilson R.K."/>
        </authorList>
    </citation>
    <scope>NUCLEOTIDE SEQUENCE [LARGE SCALE GENOMIC DNA]</scope>
    <source>
        <strain evidence="1 2">ATCC 27758</strain>
    </source>
</reference>
<evidence type="ECO:0000313" key="2">
    <source>
        <dbReference type="Proteomes" id="UP000003793"/>
    </source>
</evidence>
<dbReference type="AlphaFoldDB" id="C0BDV1"/>
<sequence length="39" mass="4659">MNCRNAFQIYLNLENCMTKRASLLVLKKRSIELEKFNQP</sequence>
<organism evidence="1 2">
    <name type="scientific">Coprococcus comes ATCC 27758</name>
    <dbReference type="NCBI Taxonomy" id="470146"/>
    <lineage>
        <taxon>Bacteria</taxon>
        <taxon>Bacillati</taxon>
        <taxon>Bacillota</taxon>
        <taxon>Clostridia</taxon>
        <taxon>Lachnospirales</taxon>
        <taxon>Lachnospiraceae</taxon>
        <taxon>Coprococcus</taxon>
    </lineage>
</organism>
<proteinExistence type="predicted"/>
<dbReference type="HOGENOM" id="CLU_3308035_0_0_9"/>
<dbReference type="Proteomes" id="UP000003793">
    <property type="component" value="Unassembled WGS sequence"/>
</dbReference>
<evidence type="ECO:0000313" key="1">
    <source>
        <dbReference type="EMBL" id="EEG88387.1"/>
    </source>
</evidence>
<dbReference type="EMBL" id="ABVR01000044">
    <property type="protein sequence ID" value="EEG88387.1"/>
    <property type="molecule type" value="Genomic_DNA"/>
</dbReference>
<accession>C0BDV1</accession>
<name>C0BDV1_9FIRM</name>
<comment type="caution">
    <text evidence="1">The sequence shown here is derived from an EMBL/GenBank/DDBJ whole genome shotgun (WGS) entry which is preliminary data.</text>
</comment>
<protein>
    <submittedName>
        <fullName evidence="1">Uncharacterized protein</fullName>
    </submittedName>
</protein>
<gene>
    <name evidence="1" type="ORF">COPCOM_03355</name>
</gene>
<reference evidence="1 2" key="2">
    <citation type="submission" date="2009-03" db="EMBL/GenBank/DDBJ databases">
        <title>Draft genome sequence of Coprococcus comes (ATCC 27758).</title>
        <authorList>
            <person name="Sudarsanam P."/>
            <person name="Ley R."/>
            <person name="Guruge J."/>
            <person name="Turnbaugh P.J."/>
            <person name="Mahowald M."/>
            <person name="Liep D."/>
            <person name="Gordon J."/>
        </authorList>
    </citation>
    <scope>NUCLEOTIDE SEQUENCE [LARGE SCALE GENOMIC DNA]</scope>
    <source>
        <strain evidence="1 2">ATCC 27758</strain>
    </source>
</reference>